<feature type="region of interest" description="Disordered" evidence="1">
    <location>
        <begin position="1024"/>
        <end position="1046"/>
    </location>
</feature>
<feature type="region of interest" description="Disordered" evidence="1">
    <location>
        <begin position="141"/>
        <end position="196"/>
    </location>
</feature>
<evidence type="ECO:0000256" key="1">
    <source>
        <dbReference type="SAM" id="MobiDB-lite"/>
    </source>
</evidence>
<dbReference type="Proteomes" id="UP001652628">
    <property type="component" value="Chromosome 3"/>
</dbReference>
<feature type="compositionally biased region" description="Basic and acidic residues" evidence="1">
    <location>
        <begin position="360"/>
        <end position="373"/>
    </location>
</feature>
<dbReference type="AlphaFoldDB" id="A0AB40D7Y8"/>
<feature type="compositionally biased region" description="Basic and acidic residues" evidence="1">
    <location>
        <begin position="174"/>
        <end position="190"/>
    </location>
</feature>
<feature type="compositionally biased region" description="Low complexity" evidence="1">
    <location>
        <begin position="291"/>
        <end position="300"/>
    </location>
</feature>
<organism evidence="2 3">
    <name type="scientific">Drosophila suzukii</name>
    <name type="common">Spotted-wing drosophila fruit fly</name>
    <dbReference type="NCBI Taxonomy" id="28584"/>
    <lineage>
        <taxon>Eukaryota</taxon>
        <taxon>Metazoa</taxon>
        <taxon>Ecdysozoa</taxon>
        <taxon>Arthropoda</taxon>
        <taxon>Hexapoda</taxon>
        <taxon>Insecta</taxon>
        <taxon>Pterygota</taxon>
        <taxon>Neoptera</taxon>
        <taxon>Endopterygota</taxon>
        <taxon>Diptera</taxon>
        <taxon>Brachycera</taxon>
        <taxon>Muscomorpha</taxon>
        <taxon>Ephydroidea</taxon>
        <taxon>Drosophilidae</taxon>
        <taxon>Drosophila</taxon>
        <taxon>Sophophora</taxon>
    </lineage>
</organism>
<evidence type="ECO:0000313" key="3">
    <source>
        <dbReference type="RefSeq" id="XP_065720410.2"/>
    </source>
</evidence>
<feature type="region of interest" description="Disordered" evidence="1">
    <location>
        <begin position="506"/>
        <end position="528"/>
    </location>
</feature>
<dbReference type="GeneID" id="108014591"/>
<proteinExistence type="predicted"/>
<gene>
    <name evidence="3" type="primary">LOC108014591</name>
</gene>
<feature type="region of interest" description="Disordered" evidence="1">
    <location>
        <begin position="717"/>
        <end position="785"/>
    </location>
</feature>
<feature type="compositionally biased region" description="Polar residues" evidence="1">
    <location>
        <begin position="146"/>
        <end position="158"/>
    </location>
</feature>
<sequence length="1183" mass="136146">MERLQFSIPINPNAKYLPNSISNVLYSIQKLDQNTLAWPTNQRKKDVCKGKRVRSPPEVPLAGTASCMIPKKKCCALSCNTKAAKKNTFYQILQASQDQPHFEDSSRYKYKNNDAQFKRDSKNDSIYNDIYDIVRTHIKNKRQPQYEKSPNRQISLTKQPPMLEVYKIRPVPTENREIKSKHLKSTDRSTPKSSKVNYPIIYINKLREKTNELSNSKGRQYKPKSSKSKTSKKESLKFPTRGNKQNENLKEEAHRSTQKLRSKSLTTKHTFNDILQGRERLAQTSIKKDNNNASLENNLNVPTTQDPNKDVLKVRELRSNQLATKHPIHHEKTAPKFDSSSSISKHQVKRTNKVRKRLRSRDLQRNSEEETGRKISTKNPEAIKKPASMLKTFKNQNLYDKIYIVRGRNSKGTTTASIFGGRPKIEIYKIQERNIETKEMGKKRNENLKQESYKTDPFFLGRSVEHLKHQWIFKVKSVGTTNLSKSKSPIANRPVKTTVREIPQATKKDQESFKEKTVKTDTSSKDAFQEDEEKILRVQTRYNKIREQEGHSKDSTAESGYASLTAKNRLKAIHKVHKRSNSEQKFDANEKIVKRVNNSNSKVPVVKPPLKSIHKDYDTFKKTRKNRKKSIKQIDKANDILSNMRPITELLKERVTQPPAPEDKYIFRGKNANGDSDSVISTSFITKRSTLEFNQVQERSLDTNKLIGNIEKNETIEKQGATENKTTVSKKMKSRKIRKQKRHSIDGKATVQNPPPDEINSLKGNKAKGKKDGKSTDTKKLKENGEKYIDSGTWNLQQEPSRTIGQLGDNKDETTVYLRSKSFSILQPSLMEENKSKISIYKNGEVQMYMNKETLISVDSPTQTKTRENDEESPTGLVTSAATPVNSLESYDSIDEQYNKGLMAPDYQYDEYLRNVSNLNPYRPGSVLLGYRKSQERRNYLERYGSVSRKLSTKSGMSTEMYNERLKRVKQYLNREEKDGNHTDTSSILDIDLEGIEDRDLLLFPYTEIYERKISISVEKGLNVSKRTSTSPKLTPKQADDETEDVIPTERKTACIMCRTIKRNPAEKEAPFLEEMRKEHRRRELLAYRANIATESEPVKKTVPLVPSDQPNRTGPISLHDLSKKELYSLESRTIIFSTERKLINLPKKINPITLLCESRSITFPKKCNSTTFPKESKSITCF</sequence>
<feature type="compositionally biased region" description="Basic residues" evidence="1">
    <location>
        <begin position="728"/>
        <end position="742"/>
    </location>
</feature>
<accession>A0AB40D7Y8</accession>
<feature type="compositionally biased region" description="Basic residues" evidence="1">
    <location>
        <begin position="219"/>
        <end position="230"/>
    </location>
</feature>
<protein>
    <submittedName>
        <fullName evidence="3">Girdin</fullName>
    </submittedName>
</protein>
<feature type="compositionally biased region" description="Basic residues" evidence="1">
    <location>
        <begin position="346"/>
        <end position="359"/>
    </location>
</feature>
<feature type="region of interest" description="Disordered" evidence="1">
    <location>
        <begin position="211"/>
        <end position="307"/>
    </location>
</feature>
<feature type="compositionally biased region" description="Basic and acidic residues" evidence="1">
    <location>
        <begin position="770"/>
        <end position="785"/>
    </location>
</feature>
<keyword evidence="2" id="KW-1185">Reference proteome</keyword>
<feature type="compositionally biased region" description="Basic and acidic residues" evidence="1">
    <location>
        <begin position="276"/>
        <end position="290"/>
    </location>
</feature>
<feature type="region of interest" description="Disordered" evidence="1">
    <location>
        <begin position="325"/>
        <end position="378"/>
    </location>
</feature>
<reference evidence="3" key="1">
    <citation type="submission" date="2025-08" db="UniProtKB">
        <authorList>
            <consortium name="RefSeq"/>
        </authorList>
    </citation>
    <scope>IDENTIFICATION</scope>
</reference>
<name>A0AB40D7Y8_DROSZ</name>
<dbReference type="RefSeq" id="XP_065720410.2">
    <property type="nucleotide sequence ID" value="XM_065864338.2"/>
</dbReference>
<evidence type="ECO:0000313" key="2">
    <source>
        <dbReference type="Proteomes" id="UP001652628"/>
    </source>
</evidence>